<organism evidence="8">
    <name type="scientific">uncultured prokaryote</name>
    <dbReference type="NCBI Taxonomy" id="198431"/>
    <lineage>
        <taxon>unclassified sequences</taxon>
        <taxon>environmental samples</taxon>
    </lineage>
</organism>
<dbReference type="GO" id="GO:1903600">
    <property type="term" value="C:glutaminase complex"/>
    <property type="evidence" value="ECO:0007669"/>
    <property type="project" value="TreeGrafter"/>
</dbReference>
<dbReference type="InterPro" id="IPR029062">
    <property type="entry name" value="Class_I_gatase-like"/>
</dbReference>
<dbReference type="PROSITE" id="PS51130">
    <property type="entry name" value="PDXT_SNO_2"/>
    <property type="match status" value="1"/>
</dbReference>
<dbReference type="GO" id="GO:0016740">
    <property type="term" value="F:transferase activity"/>
    <property type="evidence" value="ECO:0007669"/>
    <property type="project" value="UniProtKB-KW"/>
</dbReference>
<dbReference type="GO" id="GO:0042823">
    <property type="term" value="P:pyridoxal phosphate biosynthetic process"/>
    <property type="evidence" value="ECO:0007669"/>
    <property type="project" value="InterPro"/>
</dbReference>
<evidence type="ECO:0000256" key="3">
    <source>
        <dbReference type="ARBA" id="ARBA00022801"/>
    </source>
</evidence>
<evidence type="ECO:0000256" key="4">
    <source>
        <dbReference type="ARBA" id="ARBA00022898"/>
    </source>
</evidence>
<dbReference type="Pfam" id="PF01174">
    <property type="entry name" value="SNO"/>
    <property type="match status" value="1"/>
</dbReference>
<dbReference type="PANTHER" id="PTHR31559">
    <property type="entry name" value="PYRIDOXAL 5'-PHOSPHATE SYNTHASE SUBUNIT SNO"/>
    <property type="match status" value="1"/>
</dbReference>
<keyword evidence="3" id="KW-0378">Hydrolase</keyword>
<dbReference type="MEROPS" id="C26.A32"/>
<dbReference type="EMBL" id="AP011767">
    <property type="protein sequence ID" value="BAL57143.1"/>
    <property type="molecule type" value="Genomic_DNA"/>
</dbReference>
<dbReference type="CDD" id="cd01749">
    <property type="entry name" value="GATase1_PB"/>
    <property type="match status" value="1"/>
</dbReference>
<keyword evidence="6" id="KW-0456">Lyase</keyword>
<dbReference type="FunFam" id="3.40.50.880:FF:000010">
    <property type="entry name" value="uncharacterized protein LOC100176842 isoform X2"/>
    <property type="match status" value="1"/>
</dbReference>
<keyword evidence="8" id="KW-0808">Transferase</keyword>
<dbReference type="PIRSF" id="PIRSF005639">
    <property type="entry name" value="Glut_amidoT_SNO"/>
    <property type="match status" value="1"/>
</dbReference>
<dbReference type="PANTHER" id="PTHR31559:SF0">
    <property type="entry name" value="PYRIDOXAL 5'-PHOSPHATE SYNTHASE SUBUNIT SNO1-RELATED"/>
    <property type="match status" value="1"/>
</dbReference>
<protein>
    <recommendedName>
        <fullName evidence="2">glutaminase</fullName>
        <ecNumber evidence="2">3.5.1.2</ecNumber>
    </recommendedName>
</protein>
<dbReference type="Gene3D" id="3.40.50.880">
    <property type="match status" value="1"/>
</dbReference>
<keyword evidence="4" id="KW-0663">Pyridoxal phosphate</keyword>
<dbReference type="GO" id="GO:0016829">
    <property type="term" value="F:lyase activity"/>
    <property type="evidence" value="ECO:0007669"/>
    <property type="project" value="UniProtKB-KW"/>
</dbReference>
<dbReference type="InterPro" id="IPR021196">
    <property type="entry name" value="PdxT/SNO_CS"/>
</dbReference>
<evidence type="ECO:0000256" key="2">
    <source>
        <dbReference type="ARBA" id="ARBA00012918"/>
    </source>
</evidence>
<reference evidence="8" key="2">
    <citation type="journal article" date="2012" name="PLoS ONE">
        <title>A Deeply Branching Thermophilic Bacterium with an Ancient Acetyl-CoA Pathway Dominates a Subsurface Ecosystem.</title>
        <authorList>
            <person name="Takami H."/>
            <person name="Noguchi H."/>
            <person name="Takaki Y."/>
            <person name="Uchiyama I."/>
            <person name="Toyoda A."/>
            <person name="Nishi S."/>
            <person name="Chee G.-J."/>
            <person name="Arai W."/>
            <person name="Nunoura T."/>
            <person name="Itoh T."/>
            <person name="Hattori M."/>
            <person name="Takai K."/>
        </authorList>
    </citation>
    <scope>NUCLEOTIDE SEQUENCE</scope>
</reference>
<dbReference type="SUPFAM" id="SSF52317">
    <property type="entry name" value="Class I glutamine amidotransferase-like"/>
    <property type="match status" value="1"/>
</dbReference>
<accession>H5SLV7</accession>
<proteinExistence type="inferred from homology"/>
<dbReference type="PROSITE" id="PS51273">
    <property type="entry name" value="GATASE_TYPE_1"/>
    <property type="match status" value="1"/>
</dbReference>
<name>H5SLV7_9ZZZZ</name>
<evidence type="ECO:0000256" key="5">
    <source>
        <dbReference type="ARBA" id="ARBA00022962"/>
    </source>
</evidence>
<comment type="catalytic activity">
    <reaction evidence="7">
        <text>L-glutamine + H2O = L-glutamate + NH4(+)</text>
        <dbReference type="Rhea" id="RHEA:15889"/>
        <dbReference type="ChEBI" id="CHEBI:15377"/>
        <dbReference type="ChEBI" id="CHEBI:28938"/>
        <dbReference type="ChEBI" id="CHEBI:29985"/>
        <dbReference type="ChEBI" id="CHEBI:58359"/>
        <dbReference type="EC" id="3.5.1.2"/>
    </reaction>
</comment>
<dbReference type="HAMAP" id="MF_01615">
    <property type="entry name" value="PdxT"/>
    <property type="match status" value="1"/>
</dbReference>
<sequence length="197" mass="20875">MVFVKVGVLALQGDVSEHAQVLREIGAEPVFVRTPQALEDVQALVLPGGESTTLGALMARCGLDQAIRRRAQEGMPVFGTCAGLILMARRASGGEPPLLGLMDVAVERNAYGRQRESFEDDLACPAVDPNPFRVAFIRAPVITGVGEGVEVLARHEGLPVLVRQGRLLGATFHPEITSYTGVHRYFCSLAASAGGVG</sequence>
<keyword evidence="5 8" id="KW-0315">Glutamine amidotransferase</keyword>
<gene>
    <name evidence="8" type="ORF">HGMM_F47C12C20</name>
</gene>
<dbReference type="EC" id="3.5.1.2" evidence="2"/>
<dbReference type="InterPro" id="IPR002161">
    <property type="entry name" value="PdxT/SNO"/>
</dbReference>
<dbReference type="GO" id="GO:0008614">
    <property type="term" value="P:pyridoxine metabolic process"/>
    <property type="evidence" value="ECO:0007669"/>
    <property type="project" value="TreeGrafter"/>
</dbReference>
<dbReference type="PROSITE" id="PS01236">
    <property type="entry name" value="PDXT_SNO_1"/>
    <property type="match status" value="1"/>
</dbReference>
<comment type="similarity">
    <text evidence="1">Belongs to the glutaminase PdxT/SNO family.</text>
</comment>
<dbReference type="AlphaFoldDB" id="H5SLV7"/>
<evidence type="ECO:0000256" key="6">
    <source>
        <dbReference type="ARBA" id="ARBA00023239"/>
    </source>
</evidence>
<reference evidence="8" key="1">
    <citation type="journal article" date="2005" name="Environ. Microbiol.">
        <title>Genetic and functional properties of uncultivated thermophilic crenarchaeotes from a subsurface gold mine as revealed by analysis of genome fragments.</title>
        <authorList>
            <person name="Nunoura T."/>
            <person name="Hirayama H."/>
            <person name="Takami H."/>
            <person name="Oida H."/>
            <person name="Nishi S."/>
            <person name="Shimamura S."/>
            <person name="Suzuki Y."/>
            <person name="Inagaki F."/>
            <person name="Takai K."/>
            <person name="Nealson K.H."/>
            <person name="Horikoshi K."/>
        </authorList>
    </citation>
    <scope>NUCLEOTIDE SEQUENCE</scope>
</reference>
<evidence type="ECO:0000313" key="8">
    <source>
        <dbReference type="EMBL" id="BAL57143.1"/>
    </source>
</evidence>
<dbReference type="GO" id="GO:0004359">
    <property type="term" value="F:glutaminase activity"/>
    <property type="evidence" value="ECO:0007669"/>
    <property type="project" value="UniProtKB-EC"/>
</dbReference>
<evidence type="ECO:0000256" key="1">
    <source>
        <dbReference type="ARBA" id="ARBA00008345"/>
    </source>
</evidence>
<evidence type="ECO:0000256" key="7">
    <source>
        <dbReference type="ARBA" id="ARBA00049534"/>
    </source>
</evidence>
<dbReference type="NCBIfam" id="TIGR03800">
    <property type="entry name" value="PLP_synth_Pdx2"/>
    <property type="match status" value="1"/>
</dbReference>